<accession>A0A1B9I6Y7</accession>
<sequence>MLSTITSSQYSKPPSNKELPHEDVEGTIGAAVDITTHDEVFGDIKHDGPNYRNVGWVGAVVLLLKSQIGLGVLSLPFALMTLGIVPGVLCLVAIAAIMTWSGYCVGVFKMKHPQVYSVVDVGEIMFGKIGREIFAAIYCVFMIFVVGSGIVGASTGLNAVSLHGTCTAVFVAVSAILGFLLASFRTLGKISWLGWVGLTSIVAAILTVTIAVGIQDRPALAPQTGEWDKEFHVIAHPTFLQASSAISSLILAYAGVPTYFSIAAEMRDPRLFNRSMFISNAIITSIYIAIGTVVYYYCGQYVASPALGSAGVLMKRICYGLALPGLYVTVTIYLHLPAKYIFLRFMKGSRHLNSNSFVHWAVWESCVLGCAVIAYIIASAIPVFGGLVGLIGALFGTFFCIGLMGAMWIFDNKDRRHTVKTIGYRALFFMNAFLVLLALYLMISGTWGAVQDIIDSYNASGGQSAWSCKDNSNSV</sequence>
<evidence type="ECO:0000256" key="5">
    <source>
        <dbReference type="ARBA" id="ARBA00023136"/>
    </source>
</evidence>
<reference evidence="9" key="3">
    <citation type="submission" date="2016-07" db="EMBL/GenBank/DDBJ databases">
        <title>Evolution of pathogenesis and genome organization in the Tremellales.</title>
        <authorList>
            <person name="Cuomo C."/>
            <person name="Litvintseva A."/>
            <person name="Heitman J."/>
            <person name="Chen Y."/>
            <person name="Sun S."/>
            <person name="Springer D."/>
            <person name="Dromer F."/>
            <person name="Young S."/>
            <person name="Zeng Q."/>
            <person name="Chapman S."/>
            <person name="Gujja S."/>
            <person name="Saif S."/>
            <person name="Birren B."/>
        </authorList>
    </citation>
    <scope>NUCLEOTIDE SEQUENCE</scope>
    <source>
        <strain evidence="9">CBS 10737</strain>
    </source>
</reference>
<feature type="transmembrane region" description="Helical" evidence="7">
    <location>
        <begin position="234"/>
        <end position="256"/>
    </location>
</feature>
<dbReference type="STRING" id="1296096.A0A1B9I6Y7"/>
<feature type="compositionally biased region" description="Polar residues" evidence="6">
    <location>
        <begin position="1"/>
        <end position="14"/>
    </location>
</feature>
<dbReference type="FunFam" id="1.20.1740.10:FF:000039">
    <property type="entry name" value="Neutral amino acid transporter (Eurofung)"/>
    <property type="match status" value="1"/>
</dbReference>
<feature type="transmembrane region" description="Helical" evidence="7">
    <location>
        <begin position="317"/>
        <end position="336"/>
    </location>
</feature>
<dbReference type="KEGG" id="kpin:30170396"/>
<feature type="transmembrane region" description="Helical" evidence="7">
    <location>
        <begin position="160"/>
        <end position="180"/>
    </location>
</feature>
<dbReference type="GO" id="GO:0015179">
    <property type="term" value="F:L-amino acid transmembrane transporter activity"/>
    <property type="evidence" value="ECO:0007669"/>
    <property type="project" value="TreeGrafter"/>
</dbReference>
<evidence type="ECO:0000256" key="2">
    <source>
        <dbReference type="ARBA" id="ARBA00008066"/>
    </source>
</evidence>
<dbReference type="InterPro" id="IPR013057">
    <property type="entry name" value="AA_transpt_TM"/>
</dbReference>
<feature type="transmembrane region" description="Helical" evidence="7">
    <location>
        <begin position="384"/>
        <end position="410"/>
    </location>
</feature>
<comment type="subcellular location">
    <subcellularLocation>
        <location evidence="1">Membrane</location>
        <topology evidence="1">Multi-pass membrane protein</topology>
    </subcellularLocation>
</comment>
<keyword evidence="11" id="KW-1185">Reference proteome</keyword>
<reference evidence="10" key="4">
    <citation type="submission" date="2024-02" db="EMBL/GenBank/DDBJ databases">
        <title>Comparative genomics of Cryptococcus and Kwoniella reveals pathogenesis evolution and contrasting modes of karyotype evolution via chromosome fusion or intercentromeric recombination.</title>
        <authorList>
            <person name="Coelho M.A."/>
            <person name="David-Palma M."/>
            <person name="Shea T."/>
            <person name="Bowers K."/>
            <person name="McGinley-Smith S."/>
            <person name="Mohammad A.W."/>
            <person name="Gnirke A."/>
            <person name="Yurkov A.M."/>
            <person name="Nowrousian M."/>
            <person name="Sun S."/>
            <person name="Cuomo C.A."/>
            <person name="Heitman J."/>
        </authorList>
    </citation>
    <scope>NUCLEOTIDE SEQUENCE</scope>
    <source>
        <strain evidence="10">CBS 10737</strain>
    </source>
</reference>
<feature type="transmembrane region" description="Helical" evidence="7">
    <location>
        <begin position="84"/>
        <end position="108"/>
    </location>
</feature>
<feature type="region of interest" description="Disordered" evidence="6">
    <location>
        <begin position="1"/>
        <end position="22"/>
    </location>
</feature>
<evidence type="ECO:0000256" key="6">
    <source>
        <dbReference type="SAM" id="MobiDB-lite"/>
    </source>
</evidence>
<protein>
    <recommendedName>
        <fullName evidence="8">Amino acid transporter transmembrane domain-containing protein</fullName>
    </recommendedName>
</protein>
<dbReference type="Pfam" id="PF01490">
    <property type="entry name" value="Aa_trans"/>
    <property type="match status" value="1"/>
</dbReference>
<comment type="similarity">
    <text evidence="2">Belongs to the amino acid/polyamine transporter 2 family.</text>
</comment>
<keyword evidence="4 7" id="KW-1133">Transmembrane helix</keyword>
<feature type="transmembrane region" description="Helical" evidence="7">
    <location>
        <begin position="133"/>
        <end position="154"/>
    </location>
</feature>
<dbReference type="OrthoDB" id="40134at2759"/>
<evidence type="ECO:0000313" key="10">
    <source>
        <dbReference type="EMBL" id="WWC70545.1"/>
    </source>
</evidence>
<evidence type="ECO:0000313" key="9">
    <source>
        <dbReference type="EMBL" id="OCF51313.1"/>
    </source>
</evidence>
<evidence type="ECO:0000259" key="8">
    <source>
        <dbReference type="Pfam" id="PF01490"/>
    </source>
</evidence>
<dbReference type="Gene3D" id="1.20.1740.10">
    <property type="entry name" value="Amino acid/polyamine transporter I"/>
    <property type="match status" value="1"/>
</dbReference>
<dbReference type="AlphaFoldDB" id="A0A1B9I6Y7"/>
<proteinExistence type="inferred from homology"/>
<reference evidence="10" key="2">
    <citation type="submission" date="2013-07" db="EMBL/GenBank/DDBJ databases">
        <authorList>
            <consortium name="The Broad Institute Genome Sequencing Platform"/>
            <person name="Cuomo C."/>
            <person name="Litvintseva A."/>
            <person name="Chen Y."/>
            <person name="Heitman J."/>
            <person name="Sun S."/>
            <person name="Springer D."/>
            <person name="Dromer F."/>
            <person name="Young S.K."/>
            <person name="Zeng Q."/>
            <person name="Gargeya S."/>
            <person name="Fitzgerald M."/>
            <person name="Abouelleil A."/>
            <person name="Alvarado L."/>
            <person name="Berlin A.M."/>
            <person name="Chapman S.B."/>
            <person name="Dewar J."/>
            <person name="Goldberg J."/>
            <person name="Griggs A."/>
            <person name="Gujja S."/>
            <person name="Hansen M."/>
            <person name="Howarth C."/>
            <person name="Imamovic A."/>
            <person name="Larimer J."/>
            <person name="McCowan C."/>
            <person name="Murphy C."/>
            <person name="Pearson M."/>
            <person name="Priest M."/>
            <person name="Roberts A."/>
            <person name="Saif S."/>
            <person name="Shea T."/>
            <person name="Sykes S."/>
            <person name="Wortman J."/>
            <person name="Nusbaum C."/>
            <person name="Birren B."/>
        </authorList>
    </citation>
    <scope>NUCLEOTIDE SEQUENCE</scope>
    <source>
        <strain evidence="10">CBS 10737</strain>
    </source>
</reference>
<evidence type="ECO:0000256" key="1">
    <source>
        <dbReference type="ARBA" id="ARBA00004141"/>
    </source>
</evidence>
<evidence type="ECO:0000256" key="4">
    <source>
        <dbReference type="ARBA" id="ARBA00022989"/>
    </source>
</evidence>
<keyword evidence="3 7" id="KW-0812">Transmembrane</keyword>
<feature type="transmembrane region" description="Helical" evidence="7">
    <location>
        <begin position="277"/>
        <end position="297"/>
    </location>
</feature>
<feature type="transmembrane region" description="Helical" evidence="7">
    <location>
        <begin position="54"/>
        <end position="78"/>
    </location>
</feature>
<gene>
    <name evidence="9" type="ORF">I206_02027</name>
    <name evidence="10" type="ORF">I206_104496</name>
</gene>
<dbReference type="EMBL" id="CP144524">
    <property type="protein sequence ID" value="WWC70545.1"/>
    <property type="molecule type" value="Genomic_DNA"/>
</dbReference>
<dbReference type="Proteomes" id="UP000094020">
    <property type="component" value="Chromosome 6"/>
</dbReference>
<dbReference type="EMBL" id="KV700115">
    <property type="protein sequence ID" value="OCF51313.1"/>
    <property type="molecule type" value="Genomic_DNA"/>
</dbReference>
<feature type="transmembrane region" description="Helical" evidence="7">
    <location>
        <begin position="192"/>
        <end position="214"/>
    </location>
</feature>
<reference evidence="9" key="1">
    <citation type="submission" date="2013-07" db="EMBL/GenBank/DDBJ databases">
        <title>The Genome Sequence of Cryptococcus pinus CBS10737.</title>
        <authorList>
            <consortium name="The Broad Institute Genome Sequencing Platform"/>
            <person name="Cuomo C."/>
            <person name="Litvintseva A."/>
            <person name="Chen Y."/>
            <person name="Heitman J."/>
            <person name="Sun S."/>
            <person name="Springer D."/>
            <person name="Dromer F."/>
            <person name="Young S.K."/>
            <person name="Zeng Q."/>
            <person name="Gargeya S."/>
            <person name="Fitzgerald M."/>
            <person name="Abouelleil A."/>
            <person name="Alvarado L."/>
            <person name="Berlin A.M."/>
            <person name="Chapman S.B."/>
            <person name="Dewar J."/>
            <person name="Goldberg J."/>
            <person name="Griggs A."/>
            <person name="Gujja S."/>
            <person name="Hansen M."/>
            <person name="Howarth C."/>
            <person name="Imamovic A."/>
            <person name="Larimer J."/>
            <person name="McCowan C."/>
            <person name="Murphy C."/>
            <person name="Pearson M."/>
            <person name="Priest M."/>
            <person name="Roberts A."/>
            <person name="Saif S."/>
            <person name="Shea T."/>
            <person name="Sykes S."/>
            <person name="Wortman J."/>
            <person name="Nusbaum C."/>
            <person name="Birren B."/>
        </authorList>
    </citation>
    <scope>NUCLEOTIDE SEQUENCE [LARGE SCALE GENOMIC DNA]</scope>
    <source>
        <strain evidence="9">CBS 10737</strain>
    </source>
</reference>
<dbReference type="RefSeq" id="XP_019012532.1">
    <property type="nucleotide sequence ID" value="XM_019153792.1"/>
</dbReference>
<evidence type="ECO:0000313" key="11">
    <source>
        <dbReference type="Proteomes" id="UP000094020"/>
    </source>
</evidence>
<dbReference type="PANTHER" id="PTHR22950:SF683">
    <property type="entry name" value="AMINO ACID TRANSPORTER (EUROFUNG)"/>
    <property type="match status" value="1"/>
</dbReference>
<dbReference type="GeneID" id="30170396"/>
<evidence type="ECO:0000256" key="3">
    <source>
        <dbReference type="ARBA" id="ARBA00022692"/>
    </source>
</evidence>
<dbReference type="PANTHER" id="PTHR22950">
    <property type="entry name" value="AMINO ACID TRANSPORTER"/>
    <property type="match status" value="1"/>
</dbReference>
<feature type="transmembrane region" description="Helical" evidence="7">
    <location>
        <begin position="422"/>
        <end position="443"/>
    </location>
</feature>
<evidence type="ECO:0000256" key="7">
    <source>
        <dbReference type="SAM" id="Phobius"/>
    </source>
</evidence>
<organism evidence="9">
    <name type="scientific">Kwoniella pini CBS 10737</name>
    <dbReference type="NCBI Taxonomy" id="1296096"/>
    <lineage>
        <taxon>Eukaryota</taxon>
        <taxon>Fungi</taxon>
        <taxon>Dikarya</taxon>
        <taxon>Basidiomycota</taxon>
        <taxon>Agaricomycotina</taxon>
        <taxon>Tremellomycetes</taxon>
        <taxon>Tremellales</taxon>
        <taxon>Cryptococcaceae</taxon>
        <taxon>Kwoniella</taxon>
    </lineage>
</organism>
<feature type="transmembrane region" description="Helical" evidence="7">
    <location>
        <begin position="357"/>
        <end position="378"/>
    </location>
</feature>
<name>A0A1B9I6Y7_9TREE</name>
<feature type="domain" description="Amino acid transporter transmembrane" evidence="8">
    <location>
        <begin position="53"/>
        <end position="449"/>
    </location>
</feature>
<dbReference type="GO" id="GO:0016020">
    <property type="term" value="C:membrane"/>
    <property type="evidence" value="ECO:0007669"/>
    <property type="project" value="UniProtKB-SubCell"/>
</dbReference>
<keyword evidence="5 7" id="KW-0472">Membrane</keyword>